<dbReference type="InterPro" id="IPR011009">
    <property type="entry name" value="Kinase-like_dom_sf"/>
</dbReference>
<gene>
    <name evidence="2" type="ORF">Fcan01_24689</name>
</gene>
<evidence type="ECO:0000259" key="1">
    <source>
        <dbReference type="SMART" id="SM00587"/>
    </source>
</evidence>
<evidence type="ECO:0000313" key="3">
    <source>
        <dbReference type="Proteomes" id="UP000198287"/>
    </source>
</evidence>
<dbReference type="InterPro" id="IPR015897">
    <property type="entry name" value="CHK_kinase-like"/>
</dbReference>
<dbReference type="Pfam" id="PF02958">
    <property type="entry name" value="EcKL"/>
    <property type="match status" value="1"/>
</dbReference>
<dbReference type="AlphaFoldDB" id="A0A226D8C2"/>
<dbReference type="PANTHER" id="PTHR11012">
    <property type="entry name" value="PROTEIN KINASE-LIKE DOMAIN-CONTAINING"/>
    <property type="match status" value="1"/>
</dbReference>
<evidence type="ECO:0000313" key="2">
    <source>
        <dbReference type="EMBL" id="OXA40496.1"/>
    </source>
</evidence>
<dbReference type="Gene3D" id="3.90.1200.10">
    <property type="match status" value="1"/>
</dbReference>
<dbReference type="Proteomes" id="UP000198287">
    <property type="component" value="Unassembled WGS sequence"/>
</dbReference>
<dbReference type="EMBL" id="LNIX01000033">
    <property type="protein sequence ID" value="OXA40496.1"/>
    <property type="molecule type" value="Genomic_DNA"/>
</dbReference>
<protein>
    <recommendedName>
        <fullName evidence="1">CHK kinase-like domain-containing protein</fullName>
    </recommendedName>
</protein>
<name>A0A226D8C2_FOLCA</name>
<dbReference type="OMA" id="CEPEYAT"/>
<dbReference type="SUPFAM" id="SSF56112">
    <property type="entry name" value="Protein kinase-like (PK-like)"/>
    <property type="match status" value="1"/>
</dbReference>
<dbReference type="PANTHER" id="PTHR11012:SF30">
    <property type="entry name" value="PROTEIN KINASE-LIKE DOMAIN-CONTAINING"/>
    <property type="match status" value="1"/>
</dbReference>
<feature type="domain" description="CHK kinase-like" evidence="1">
    <location>
        <begin position="145"/>
        <end position="367"/>
    </location>
</feature>
<accession>A0A226D8C2</accession>
<organism evidence="2 3">
    <name type="scientific">Folsomia candida</name>
    <name type="common">Springtail</name>
    <dbReference type="NCBI Taxonomy" id="158441"/>
    <lineage>
        <taxon>Eukaryota</taxon>
        <taxon>Metazoa</taxon>
        <taxon>Ecdysozoa</taxon>
        <taxon>Arthropoda</taxon>
        <taxon>Hexapoda</taxon>
        <taxon>Collembola</taxon>
        <taxon>Entomobryomorpha</taxon>
        <taxon>Isotomoidea</taxon>
        <taxon>Isotomidae</taxon>
        <taxon>Proisotominae</taxon>
        <taxon>Folsomia</taxon>
    </lineage>
</organism>
<comment type="caution">
    <text evidence="2">The sequence shown here is derived from an EMBL/GenBank/DDBJ whole genome shotgun (WGS) entry which is preliminary data.</text>
</comment>
<dbReference type="InterPro" id="IPR004119">
    <property type="entry name" value="EcKL"/>
</dbReference>
<keyword evidence="3" id="KW-1185">Reference proteome</keyword>
<reference evidence="2 3" key="1">
    <citation type="submission" date="2015-12" db="EMBL/GenBank/DDBJ databases">
        <title>The genome of Folsomia candida.</title>
        <authorList>
            <person name="Faddeeva A."/>
            <person name="Derks M.F."/>
            <person name="Anvar Y."/>
            <person name="Smit S."/>
            <person name="Van Straalen N."/>
            <person name="Roelofs D."/>
        </authorList>
    </citation>
    <scope>NUCLEOTIDE SEQUENCE [LARGE SCALE GENOMIC DNA]</scope>
    <source>
        <strain evidence="2 3">VU population</strain>
        <tissue evidence="2">Whole body</tissue>
    </source>
</reference>
<proteinExistence type="predicted"/>
<dbReference type="OrthoDB" id="191037at2759"/>
<dbReference type="SMART" id="SM00587">
    <property type="entry name" value="CHK"/>
    <property type="match status" value="1"/>
</dbReference>
<sequence>MSAPDVIPKVPVSKEDVTLAWLRAVFFPAYQVKSFQWNGEASNGHGQMSTLERISLELESGEMLNIILKTLPPEGSVFRNITVRHGFAQRELQMYTELFPVWDEFLEVRNVPSSFRYRRPKCYYAASNNISKAIPSNPESYQQILILEDLIATGFEMWPEGFGKSLNWDEAKPCIRLMALFHAVSLAYEKVNLDDAKSYYGMVPLLDHQSINPKDMMEMFFNSGFDTIQKLMREYADKAVDEQVGSQIPSGLPLHAMPTGLMEHLEILRDNAYENLQFLTPNADQMGVVAHNDLHVNNFMFLSDKHENLKNGEHPVVFFDFQACMCSMPTKDLSFFLIQNCEESMLTAGLEETLQYYHRELQAAMGAMGMALEEYTLGRVRAEYHSMAYLSMLHIIAGGGVIFNETAPDDSKRRFYNRLVKMYTNDQLNFVVFPKTGDSQN</sequence>